<proteinExistence type="predicted"/>
<dbReference type="SUPFAM" id="SSF56003">
    <property type="entry name" value="Molybdenum cofactor-binding domain"/>
    <property type="match status" value="1"/>
</dbReference>
<evidence type="ECO:0000256" key="2">
    <source>
        <dbReference type="ARBA" id="ARBA00023002"/>
    </source>
</evidence>
<gene>
    <name evidence="4" type="ORF">NAS2_0781</name>
</gene>
<dbReference type="InterPro" id="IPR037165">
    <property type="entry name" value="AldOxase/xan_DH_Mopterin-bd_sf"/>
</dbReference>
<evidence type="ECO:0000259" key="3">
    <source>
        <dbReference type="SMART" id="SM01008"/>
    </source>
</evidence>
<evidence type="ECO:0000256" key="1">
    <source>
        <dbReference type="ARBA" id="ARBA00022505"/>
    </source>
</evidence>
<dbReference type="Pfam" id="PF01315">
    <property type="entry name" value="Ald_Xan_dh_C"/>
    <property type="match status" value="1"/>
</dbReference>
<dbReference type="PANTHER" id="PTHR11908">
    <property type="entry name" value="XANTHINE DEHYDROGENASE"/>
    <property type="match status" value="1"/>
</dbReference>
<evidence type="ECO:0000313" key="4">
    <source>
        <dbReference type="EMBL" id="BBE42170.1"/>
    </source>
</evidence>
<dbReference type="GO" id="GO:0043885">
    <property type="term" value="F:anaerobic carbon-monoxide dehydrogenase activity"/>
    <property type="evidence" value="ECO:0007669"/>
    <property type="project" value="UniProtKB-EC"/>
</dbReference>
<keyword evidence="1" id="KW-0500">Molybdenum</keyword>
<keyword evidence="2 4" id="KW-0560">Oxidoreductase</keyword>
<dbReference type="SUPFAM" id="SSF54665">
    <property type="entry name" value="CO dehydrogenase molybdoprotein N-domain-like"/>
    <property type="match status" value="1"/>
</dbReference>
<reference evidence="4 5" key="1">
    <citation type="journal article" date="2019" name="ISME J.">
        <title>Isolation and characterization of a thermophilic sulfur- and iron-reducing thaumarchaeote from a terrestrial acidic hot spring.</title>
        <authorList>
            <person name="Kato S."/>
            <person name="Itoh T."/>
            <person name="Yuki M."/>
            <person name="Nagamori M."/>
            <person name="Ohnishi M."/>
            <person name="Uematsu K."/>
            <person name="Suzuki K."/>
            <person name="Takashina T."/>
            <person name="Ohkuma M."/>
        </authorList>
    </citation>
    <scope>NUCLEOTIDE SEQUENCE [LARGE SCALE GENOMIC DNA]</scope>
    <source>
        <strain evidence="4 5">NAS-02</strain>
    </source>
</reference>
<protein>
    <submittedName>
        <fullName evidence="4">Carbon monoxide dehydrogenase large chain</fullName>
        <ecNumber evidence="4">1.2.7.4</ecNumber>
    </submittedName>
</protein>
<dbReference type="EC" id="1.2.7.4" evidence="4"/>
<dbReference type="KEGG" id="ccai:NAS2_0781"/>
<name>A0A4V0P1L8_9ARCH</name>
<dbReference type="InterPro" id="IPR016208">
    <property type="entry name" value="Ald_Oxase/xanthine_DH-like"/>
</dbReference>
<dbReference type="Pfam" id="PF02738">
    <property type="entry name" value="MoCoBD_1"/>
    <property type="match status" value="1"/>
</dbReference>
<dbReference type="SMART" id="SM01008">
    <property type="entry name" value="Ald_Xan_dh_C"/>
    <property type="match status" value="1"/>
</dbReference>
<dbReference type="GO" id="GO:0005506">
    <property type="term" value="F:iron ion binding"/>
    <property type="evidence" value="ECO:0007669"/>
    <property type="project" value="InterPro"/>
</dbReference>
<accession>A0A4V0P1L8</accession>
<dbReference type="InterPro" id="IPR036856">
    <property type="entry name" value="Ald_Oxase/Xan_DH_a/b_sf"/>
</dbReference>
<organism evidence="4 5">
    <name type="scientific">Conexivisphaera calida</name>
    <dbReference type="NCBI Taxonomy" id="1874277"/>
    <lineage>
        <taxon>Archaea</taxon>
        <taxon>Nitrososphaerota</taxon>
        <taxon>Conexivisphaeria</taxon>
        <taxon>Conexivisphaerales</taxon>
        <taxon>Conexivisphaeraceae</taxon>
        <taxon>Conexivisphaera</taxon>
    </lineage>
</organism>
<dbReference type="InterPro" id="IPR008274">
    <property type="entry name" value="AldOxase/xan_DH_MoCoBD1"/>
</dbReference>
<feature type="domain" description="Aldehyde oxidase/xanthine dehydrogenase a/b hammerhead" evidence="3">
    <location>
        <begin position="34"/>
        <end position="129"/>
    </location>
</feature>
<dbReference type="PANTHER" id="PTHR11908:SF132">
    <property type="entry name" value="ALDEHYDE OXIDASE 1-RELATED"/>
    <property type="match status" value="1"/>
</dbReference>
<dbReference type="Pfam" id="PF20256">
    <property type="entry name" value="MoCoBD_2"/>
    <property type="match status" value="2"/>
</dbReference>
<sequence>MGAGAGMSSGSVADELREWRQELECGERAPRASRGLLRYVADLNPPGLLHMEVVRSPVARGRILHVSGGITSRELRAYISPPNSRVRQPVLAEDYVSYYGQPLAVVYSGDPYEARDLADSVEVELEPEDPVVTIDQALSSPPIHPGMEDNVASRFEAGGPVERGEVVVEDVLEMERVVPNPMEPRGVLAWYTGGVLNVWASTQSAYSWRSGISAALGMPEDSVRVHEVPTGGAFGVKSAVYPEYVAASYISMRTGRPVSWIESREEHIAAARPGRGARARMRIHASRGGAVTGLEAELVVDVGAYADLLSMRSPQWIATQITGPYAIGSARATGLAVHTNKAPLGPYRGAGRPEAAFFIERMMDELADELGIDSVELRLMNLPRGRFTSPLGLTVDPSREFFEEGLRRMGLRDPAARGRNVGVSFTILIPAVYGGEGARISVGGGEARVWLGGSDQGQRHIELARGVLREVLGIPGDRVRLMCSDTVELPEGTGTWGSRSAIAAGNALWRAAQMIREAAARDGRRTPEEILDGSYDVELMEDIDLDPSMISFLLTAAEAELVGGVEPRVRRVAAYYDVGAAISEDSIRGQITGGLAQATSEVLFEALMYDGRGIPLAETMSSVGVPHSVDLPDFEVHIASSGRSTAPHGAKGVGEAGTVGGPPAISRAIELALGRRVSSLPVFGRLL</sequence>
<dbReference type="InterPro" id="IPR000674">
    <property type="entry name" value="Ald_Oxase/Xan_DH_a/b"/>
</dbReference>
<dbReference type="EMBL" id="AP018732">
    <property type="protein sequence ID" value="BBE42170.1"/>
    <property type="molecule type" value="Genomic_DNA"/>
</dbReference>
<evidence type="ECO:0000313" key="5">
    <source>
        <dbReference type="Proteomes" id="UP000509448"/>
    </source>
</evidence>
<dbReference type="Gene3D" id="3.30.365.10">
    <property type="entry name" value="Aldehyde oxidase/xanthine dehydrogenase, molybdopterin binding domain"/>
    <property type="match status" value="4"/>
</dbReference>
<keyword evidence="5" id="KW-1185">Reference proteome</keyword>
<dbReference type="RefSeq" id="WP_232085634.1">
    <property type="nucleotide sequence ID" value="NZ_AP018732.1"/>
</dbReference>
<dbReference type="InterPro" id="IPR046867">
    <property type="entry name" value="AldOxase/xan_DH_MoCoBD2"/>
</dbReference>
<dbReference type="GeneID" id="55584593"/>
<dbReference type="AlphaFoldDB" id="A0A4V0P1L8"/>
<dbReference type="Proteomes" id="UP000509448">
    <property type="component" value="Chromosome"/>
</dbReference>
<dbReference type="Gene3D" id="3.90.1170.50">
    <property type="entry name" value="Aldehyde oxidase/xanthine dehydrogenase, a/b hammerhead"/>
    <property type="match status" value="1"/>
</dbReference>